<keyword evidence="1 3" id="KW-0560">Oxidoreductase</keyword>
<evidence type="ECO:0000313" key="4">
    <source>
        <dbReference type="Proteomes" id="UP001626549"/>
    </source>
</evidence>
<feature type="domain" description="FAD dependent oxidoreductase" evidence="2">
    <location>
        <begin position="38"/>
        <end position="390"/>
    </location>
</feature>
<dbReference type="InterPro" id="IPR006076">
    <property type="entry name" value="FAD-dep_OxRdtase"/>
</dbReference>
<dbReference type="Proteomes" id="UP001626549">
    <property type="component" value="Chromosome"/>
</dbReference>
<dbReference type="PANTHER" id="PTHR13847:SF281">
    <property type="entry name" value="FAD DEPENDENT OXIDOREDUCTASE DOMAIN-CONTAINING PROTEIN"/>
    <property type="match status" value="1"/>
</dbReference>
<dbReference type="GO" id="GO:0016491">
    <property type="term" value="F:oxidoreductase activity"/>
    <property type="evidence" value="ECO:0007669"/>
    <property type="project" value="UniProtKB-KW"/>
</dbReference>
<dbReference type="SUPFAM" id="SSF51905">
    <property type="entry name" value="FAD/NAD(P)-binding domain"/>
    <property type="match status" value="1"/>
</dbReference>
<name>A0ABZ0I8F2_9GAMM</name>
<protein>
    <submittedName>
        <fullName evidence="3">FAD-binding oxidoreductase</fullName>
        <ecNumber evidence="3">1.-.-.-</ecNumber>
    </submittedName>
</protein>
<dbReference type="RefSeq" id="WP_407326502.1">
    <property type="nucleotide sequence ID" value="NZ_CP136865.1"/>
</dbReference>
<evidence type="ECO:0000256" key="1">
    <source>
        <dbReference type="ARBA" id="ARBA00023002"/>
    </source>
</evidence>
<sequence length="433" mass="47664">MFGLRKLEESNEHTGSYYAASANWATNYARLEEDLNCDVVVVGGGFSGVNTALELAERGYDVVLLEANRISWGASGRNGGQIIGGIGHDPERFIKRIGEDGVRAIYQMGIEARDVIRERVETYDIQCDLKWGYCDVALKPRHMKQFAQWQEFERGIGNPHAYTLLDGDELKEYVVSDRYLGGLHNTANGHIQPLNLCIGEAKALESLGGRIFEQSRVRSLEQGCPARVRTDQGSVSAKHVVFAGNAYMGGLIPKLASRVLPSSSSVIATEPLPENLVKQLMPGDVAVCDPRTALDYFRLSADNRMLFGGLSNYTGMEPKNLEAVMRRKMAAVFPQLGDVAIDFAWSGWIGIGLNRMPQLGRLADNVAYIQAYSGHGVAPTHIMARITAEMIAKESPRFDIMAKINHWPFPGGKLLRRPALAVGMAYYKALDAL</sequence>
<dbReference type="EC" id="1.-.-.-" evidence="3"/>
<reference evidence="3 4" key="1">
    <citation type="submission" date="2023-10" db="EMBL/GenBank/DDBJ databases">
        <title>Two novel species belonging to the OM43/NOR5 clade.</title>
        <authorList>
            <person name="Park M."/>
        </authorList>
    </citation>
    <scope>NUCLEOTIDE SEQUENCE [LARGE SCALE GENOMIC DNA]</scope>
    <source>
        <strain evidence="3 4">IMCC45268</strain>
    </source>
</reference>
<evidence type="ECO:0000259" key="2">
    <source>
        <dbReference type="Pfam" id="PF01266"/>
    </source>
</evidence>
<evidence type="ECO:0000313" key="3">
    <source>
        <dbReference type="EMBL" id="WOJ95803.1"/>
    </source>
</evidence>
<dbReference type="InterPro" id="IPR036188">
    <property type="entry name" value="FAD/NAD-bd_sf"/>
</dbReference>
<dbReference type="Gene3D" id="3.50.50.60">
    <property type="entry name" value="FAD/NAD(P)-binding domain"/>
    <property type="match status" value="1"/>
</dbReference>
<organism evidence="3 4">
    <name type="scientific">Congregibacter brevis</name>
    <dbReference type="NCBI Taxonomy" id="3081201"/>
    <lineage>
        <taxon>Bacteria</taxon>
        <taxon>Pseudomonadati</taxon>
        <taxon>Pseudomonadota</taxon>
        <taxon>Gammaproteobacteria</taxon>
        <taxon>Cellvibrionales</taxon>
        <taxon>Halieaceae</taxon>
        <taxon>Congregibacter</taxon>
    </lineage>
</organism>
<proteinExistence type="predicted"/>
<accession>A0ABZ0I8F2</accession>
<dbReference type="PRINTS" id="PR00411">
    <property type="entry name" value="PNDRDTASEI"/>
</dbReference>
<dbReference type="Gene3D" id="3.30.9.10">
    <property type="entry name" value="D-Amino Acid Oxidase, subunit A, domain 2"/>
    <property type="match status" value="1"/>
</dbReference>
<dbReference type="EMBL" id="CP136865">
    <property type="protein sequence ID" value="WOJ95803.1"/>
    <property type="molecule type" value="Genomic_DNA"/>
</dbReference>
<dbReference type="PANTHER" id="PTHR13847">
    <property type="entry name" value="SARCOSINE DEHYDROGENASE-RELATED"/>
    <property type="match status" value="1"/>
</dbReference>
<dbReference type="Pfam" id="PF01266">
    <property type="entry name" value="DAO"/>
    <property type="match status" value="1"/>
</dbReference>
<gene>
    <name evidence="3" type="ORF">R0137_11170</name>
</gene>
<keyword evidence="4" id="KW-1185">Reference proteome</keyword>